<accession>F8A0I0</accession>
<dbReference type="HOGENOM" id="CLU_1851536_0_0_11"/>
<dbReference type="AlphaFoldDB" id="F8A0I0"/>
<name>F8A0I0_CELGA</name>
<dbReference type="Proteomes" id="UP000000485">
    <property type="component" value="Chromosome"/>
</dbReference>
<dbReference type="KEGG" id="cga:Celgi_1005"/>
<reference evidence="2" key="1">
    <citation type="submission" date="2011-04" db="EMBL/GenBank/DDBJ databases">
        <title>Complete sequence of Cellvibrio gilvus ATCC 13127.</title>
        <authorList>
            <person name="Lucas S."/>
            <person name="Han J."/>
            <person name="Lapidus A."/>
            <person name="Cheng J.-F."/>
            <person name="Goodwin L."/>
            <person name="Pitluck S."/>
            <person name="Peters L."/>
            <person name="Munk A."/>
            <person name="Detter J.C."/>
            <person name="Han C."/>
            <person name="Tapia R."/>
            <person name="Land M."/>
            <person name="Hauser L."/>
            <person name="Kyrpides N."/>
            <person name="Ivanova N."/>
            <person name="Ovchinnikova G."/>
            <person name="Pagani I."/>
            <person name="Mead D."/>
            <person name="Brumm P."/>
            <person name="Woyke T."/>
        </authorList>
    </citation>
    <scope>NUCLEOTIDE SEQUENCE [LARGE SCALE GENOMIC DNA]</scope>
    <source>
        <strain evidence="2">ATCC 13127 / NRRL B-14078</strain>
    </source>
</reference>
<organism evidence="1 2">
    <name type="scientific">Cellulomonas gilvus (strain ATCC 13127 / NRRL B-14078)</name>
    <name type="common">Cellvibrio gilvus</name>
    <dbReference type="NCBI Taxonomy" id="593907"/>
    <lineage>
        <taxon>Bacteria</taxon>
        <taxon>Bacillati</taxon>
        <taxon>Actinomycetota</taxon>
        <taxon>Actinomycetes</taxon>
        <taxon>Micrococcales</taxon>
        <taxon>Cellulomonadaceae</taxon>
        <taxon>Cellulomonas</taxon>
    </lineage>
</organism>
<protein>
    <submittedName>
        <fullName evidence="1">Lytic transglycosylase catalytic</fullName>
    </submittedName>
</protein>
<proteinExistence type="predicted"/>
<dbReference type="STRING" id="593907.Celgi_1005"/>
<keyword evidence="2" id="KW-1185">Reference proteome</keyword>
<sequence length="138" mass="13691">MAVVGGCALGPGSADGYEARTLTDPVDEAASAVATGTLVVELAVRDRAFATVADTALLDAIGDAGGAQSTLAADVPRDPPLVAARHEAVVAVAQAVAALADARAWVNRTADRDAAEVLDELSSAADALDAAVARAERA</sequence>
<dbReference type="RefSeq" id="WP_013883043.1">
    <property type="nucleotide sequence ID" value="NC_015671.1"/>
</dbReference>
<dbReference type="EMBL" id="CP002665">
    <property type="protein sequence ID" value="AEI11524.1"/>
    <property type="molecule type" value="Genomic_DNA"/>
</dbReference>
<evidence type="ECO:0000313" key="1">
    <source>
        <dbReference type="EMBL" id="AEI11524.1"/>
    </source>
</evidence>
<gene>
    <name evidence="1" type="ordered locus">Celgi_1005</name>
</gene>
<evidence type="ECO:0000313" key="2">
    <source>
        <dbReference type="Proteomes" id="UP000000485"/>
    </source>
</evidence>